<protein>
    <submittedName>
        <fullName evidence="6">Virulence sensor protein BvgS</fullName>
        <ecNumber evidence="6">2.7.13.3</ecNumber>
    </submittedName>
</protein>
<dbReference type="CDD" id="cd00130">
    <property type="entry name" value="PAS"/>
    <property type="match status" value="1"/>
</dbReference>
<dbReference type="InterPro" id="IPR000014">
    <property type="entry name" value="PAS"/>
</dbReference>
<sequence length="565" mass="62595">MTPAILGALLRLLAAVPAALALLLGTAAAAQPAAVPSSAREIRVVGDHNFPPFLFLDAEGRPQGYTADLWRLWEVKTGVRVRLDALPWEEAQRQMRAGAADVIDTIYRTPQREAWLDFLEPYATQTGAIFRHVTLTAVRDLGGLQGFTVGVQAGDACVDHLELAGITNRRAFPTYRALFEAVAAGQIWLFCIDDYPAAYFLAQFGLQRQFVKAFDLYRGDVRHAVRKGDAAMRARVAQGMQAITTEERETLRRRWLAPQEEGARRWAVPHWLPWALAGLAAMLLALAAWIALLRRQVRRRTAELARDRETLAGILDTIPDLVWLKDPVGRYLACNRRFEQLYGVPQQALLGRTDYDFVDVATADAFRAHDQRAIEAGGPHVNEEVLTFASDGHREHVQTIKTPLHAPDGRLIGVLGIARDLTELLATRDALAYERRLRRWLQTLCAAAPLRVDLATQRWQWDADLEALLPRPSERAAAPALETLLACLPAEDRAHVRAALQQAMAGDALPRLPLRLQRPDGTLAQAELLLELELDEHGRPAVLHGLLRLLAAAADPLEASDPAAR</sequence>
<keyword evidence="1 3" id="KW-0732">Signal</keyword>
<dbReference type="SUPFAM" id="SSF53850">
    <property type="entry name" value="Periplasmic binding protein-like II"/>
    <property type="match status" value="1"/>
</dbReference>
<name>A0A554WIY0_9BURK</name>
<evidence type="ECO:0000256" key="3">
    <source>
        <dbReference type="SAM" id="SignalP"/>
    </source>
</evidence>
<dbReference type="PANTHER" id="PTHR35936">
    <property type="entry name" value="MEMBRANE-BOUND LYTIC MUREIN TRANSGLYCOSYLASE F"/>
    <property type="match status" value="1"/>
</dbReference>
<comment type="caution">
    <text evidence="6">The sequence shown here is derived from an EMBL/GenBank/DDBJ whole genome shotgun (WGS) entry which is preliminary data.</text>
</comment>
<gene>
    <name evidence="6" type="primary">bvgS_2</name>
    <name evidence="6" type="ORF">Tsedi_02185</name>
</gene>
<dbReference type="InterPro" id="IPR035965">
    <property type="entry name" value="PAS-like_dom_sf"/>
</dbReference>
<dbReference type="InterPro" id="IPR000700">
    <property type="entry name" value="PAS-assoc_C"/>
</dbReference>
<accession>A0A554WIY0</accession>
<proteinExistence type="predicted"/>
<feature type="chain" id="PRO_5022113579" evidence="3">
    <location>
        <begin position="30"/>
        <end position="565"/>
    </location>
</feature>
<feature type="domain" description="PAS" evidence="4">
    <location>
        <begin position="307"/>
        <end position="377"/>
    </location>
</feature>
<keyword evidence="6" id="KW-0808">Transferase</keyword>
<organism evidence="6 7">
    <name type="scientific">Tepidimonas sediminis</name>
    <dbReference type="NCBI Taxonomy" id="2588941"/>
    <lineage>
        <taxon>Bacteria</taxon>
        <taxon>Pseudomonadati</taxon>
        <taxon>Pseudomonadota</taxon>
        <taxon>Betaproteobacteria</taxon>
        <taxon>Burkholderiales</taxon>
        <taxon>Tepidimonas</taxon>
    </lineage>
</organism>
<dbReference type="PANTHER" id="PTHR35936:SF35">
    <property type="entry name" value="L-CYSTINE-BINDING PROTEIN TCYJ"/>
    <property type="match status" value="1"/>
</dbReference>
<evidence type="ECO:0000313" key="6">
    <source>
        <dbReference type="EMBL" id="TSE23539.1"/>
    </source>
</evidence>
<dbReference type="Pfam" id="PF08448">
    <property type="entry name" value="PAS_4"/>
    <property type="match status" value="1"/>
</dbReference>
<dbReference type="SMART" id="SM00062">
    <property type="entry name" value="PBPb"/>
    <property type="match status" value="1"/>
</dbReference>
<dbReference type="EC" id="2.7.13.3" evidence="6"/>
<dbReference type="SUPFAM" id="SSF55785">
    <property type="entry name" value="PYP-like sensor domain (PAS domain)"/>
    <property type="match status" value="2"/>
</dbReference>
<dbReference type="GO" id="GO:0004673">
    <property type="term" value="F:protein histidine kinase activity"/>
    <property type="evidence" value="ECO:0007669"/>
    <property type="project" value="UniProtKB-EC"/>
</dbReference>
<dbReference type="PROSITE" id="PS50112">
    <property type="entry name" value="PAS"/>
    <property type="match status" value="1"/>
</dbReference>
<feature type="transmembrane region" description="Helical" evidence="2">
    <location>
        <begin position="271"/>
        <end position="292"/>
    </location>
</feature>
<dbReference type="EMBL" id="VJND01000016">
    <property type="protein sequence ID" value="TSE23539.1"/>
    <property type="molecule type" value="Genomic_DNA"/>
</dbReference>
<dbReference type="AlphaFoldDB" id="A0A554WIY0"/>
<dbReference type="Proteomes" id="UP000320225">
    <property type="component" value="Unassembled WGS sequence"/>
</dbReference>
<evidence type="ECO:0000313" key="7">
    <source>
        <dbReference type="Proteomes" id="UP000320225"/>
    </source>
</evidence>
<feature type="signal peptide" evidence="3">
    <location>
        <begin position="1"/>
        <end position="29"/>
    </location>
</feature>
<keyword evidence="2" id="KW-1133">Transmembrane helix</keyword>
<keyword evidence="2" id="KW-0472">Membrane</keyword>
<keyword evidence="7" id="KW-1185">Reference proteome</keyword>
<feature type="domain" description="PAC" evidence="5">
    <location>
        <begin position="381"/>
        <end position="433"/>
    </location>
</feature>
<dbReference type="InterPro" id="IPR001638">
    <property type="entry name" value="Solute-binding_3/MltF_N"/>
</dbReference>
<dbReference type="Gene3D" id="3.40.190.10">
    <property type="entry name" value="Periplasmic binding protein-like II"/>
    <property type="match status" value="2"/>
</dbReference>
<dbReference type="RefSeq" id="WP_185970658.1">
    <property type="nucleotide sequence ID" value="NZ_VJND01000016.1"/>
</dbReference>
<dbReference type="NCBIfam" id="TIGR00229">
    <property type="entry name" value="sensory_box"/>
    <property type="match status" value="1"/>
</dbReference>
<dbReference type="Pfam" id="PF00497">
    <property type="entry name" value="SBP_bac_3"/>
    <property type="match status" value="1"/>
</dbReference>
<keyword evidence="2" id="KW-0812">Transmembrane</keyword>
<evidence type="ECO:0000256" key="1">
    <source>
        <dbReference type="ARBA" id="ARBA00022729"/>
    </source>
</evidence>
<dbReference type="InterPro" id="IPR013656">
    <property type="entry name" value="PAS_4"/>
</dbReference>
<evidence type="ECO:0000256" key="2">
    <source>
        <dbReference type="SAM" id="Phobius"/>
    </source>
</evidence>
<dbReference type="Gene3D" id="3.30.450.20">
    <property type="entry name" value="PAS domain"/>
    <property type="match status" value="2"/>
</dbReference>
<dbReference type="CDD" id="cd13706">
    <property type="entry name" value="PBP2_HisK_like_1"/>
    <property type="match status" value="1"/>
</dbReference>
<evidence type="ECO:0000259" key="5">
    <source>
        <dbReference type="PROSITE" id="PS50113"/>
    </source>
</evidence>
<dbReference type="PROSITE" id="PS50113">
    <property type="entry name" value="PAC"/>
    <property type="match status" value="1"/>
</dbReference>
<evidence type="ECO:0000259" key="4">
    <source>
        <dbReference type="PROSITE" id="PS50112"/>
    </source>
</evidence>
<dbReference type="SMART" id="SM00091">
    <property type="entry name" value="PAS"/>
    <property type="match status" value="1"/>
</dbReference>
<reference evidence="6 7" key="1">
    <citation type="submission" date="2019-07" db="EMBL/GenBank/DDBJ databases">
        <title>Tepidimonas sediminis YIM 72259 draft genome.</title>
        <authorList>
            <person name="Da Costa M.S."/>
            <person name="Froufe H.J.C."/>
            <person name="Egas C."/>
            <person name="Albuquerque L."/>
        </authorList>
    </citation>
    <scope>NUCLEOTIDE SEQUENCE [LARGE SCALE GENOMIC DNA]</scope>
    <source>
        <strain evidence="6 7">YIM 72259</strain>
    </source>
</reference>